<gene>
    <name evidence="1" type="ORF">CLUMA_CG002836</name>
</gene>
<sequence length="86" mass="9579">MIVTVLGLNLFNYVQTLQHQLQLYFTKTVDLSSVTKTVESHLSLLSMIQLVHSKKCNGKGAADVAFNASLAKVPFTPIHIIHCRKQ</sequence>
<evidence type="ECO:0000313" key="2">
    <source>
        <dbReference type="Proteomes" id="UP000183832"/>
    </source>
</evidence>
<dbReference type="AlphaFoldDB" id="A0A1J1HNB3"/>
<dbReference type="Proteomes" id="UP000183832">
    <property type="component" value="Unassembled WGS sequence"/>
</dbReference>
<reference evidence="1 2" key="1">
    <citation type="submission" date="2015-04" db="EMBL/GenBank/DDBJ databases">
        <authorList>
            <person name="Syromyatnikov M.Y."/>
            <person name="Popov V.N."/>
        </authorList>
    </citation>
    <scope>NUCLEOTIDE SEQUENCE [LARGE SCALE GENOMIC DNA]</scope>
</reference>
<keyword evidence="2" id="KW-1185">Reference proteome</keyword>
<organism evidence="1 2">
    <name type="scientific">Clunio marinus</name>
    <dbReference type="NCBI Taxonomy" id="568069"/>
    <lineage>
        <taxon>Eukaryota</taxon>
        <taxon>Metazoa</taxon>
        <taxon>Ecdysozoa</taxon>
        <taxon>Arthropoda</taxon>
        <taxon>Hexapoda</taxon>
        <taxon>Insecta</taxon>
        <taxon>Pterygota</taxon>
        <taxon>Neoptera</taxon>
        <taxon>Endopterygota</taxon>
        <taxon>Diptera</taxon>
        <taxon>Nematocera</taxon>
        <taxon>Chironomoidea</taxon>
        <taxon>Chironomidae</taxon>
        <taxon>Clunio</taxon>
    </lineage>
</organism>
<proteinExistence type="predicted"/>
<dbReference type="EMBL" id="CVRI01000010">
    <property type="protein sequence ID" value="CRK89010.1"/>
    <property type="molecule type" value="Genomic_DNA"/>
</dbReference>
<protein>
    <submittedName>
        <fullName evidence="1">CLUMA_CG002836, isoform A</fullName>
    </submittedName>
</protein>
<evidence type="ECO:0000313" key="1">
    <source>
        <dbReference type="EMBL" id="CRK89010.1"/>
    </source>
</evidence>
<accession>A0A1J1HNB3</accession>
<name>A0A1J1HNB3_9DIPT</name>